<evidence type="ECO:0000313" key="9">
    <source>
        <dbReference type="Proteomes" id="UP000000768"/>
    </source>
</evidence>
<gene>
    <name evidence="8" type="ORF">SORBI_3008G040900</name>
</gene>
<evidence type="ECO:0000256" key="3">
    <source>
        <dbReference type="ARBA" id="ARBA00022692"/>
    </source>
</evidence>
<feature type="transmembrane region" description="Helical" evidence="6">
    <location>
        <begin position="369"/>
        <end position="390"/>
    </location>
</feature>
<feature type="transmembrane region" description="Helical" evidence="6">
    <location>
        <begin position="566"/>
        <end position="583"/>
    </location>
</feature>
<comment type="similarity">
    <text evidence="2">Belongs to the amino acid-polyamine-organocation (APC) superfamily. Cationic amino acid transporter (CAT) (TC 2.A.3.3) family.</text>
</comment>
<feature type="transmembrane region" description="Helical" evidence="6">
    <location>
        <begin position="476"/>
        <end position="496"/>
    </location>
</feature>
<dbReference type="GO" id="GO:0005886">
    <property type="term" value="C:plasma membrane"/>
    <property type="evidence" value="ECO:0000318"/>
    <property type="project" value="GO_Central"/>
</dbReference>
<dbReference type="AlphaFoldDB" id="A0A1B6PBK8"/>
<feature type="transmembrane region" description="Helical" evidence="6">
    <location>
        <begin position="121"/>
        <end position="141"/>
    </location>
</feature>
<feature type="transmembrane region" description="Helical" evidence="6">
    <location>
        <begin position="282"/>
        <end position="304"/>
    </location>
</feature>
<dbReference type="Pfam" id="PF13520">
    <property type="entry name" value="AA_permease_2"/>
    <property type="match status" value="1"/>
</dbReference>
<evidence type="ECO:0000256" key="6">
    <source>
        <dbReference type="SAM" id="Phobius"/>
    </source>
</evidence>
<dbReference type="OrthoDB" id="3900342at2759"/>
<feature type="transmembrane region" description="Helical" evidence="6">
    <location>
        <begin position="153"/>
        <end position="173"/>
    </location>
</feature>
<feature type="transmembrane region" description="Helical" evidence="6">
    <location>
        <begin position="240"/>
        <end position="262"/>
    </location>
</feature>
<dbReference type="FunCoup" id="A0A1B6PBK8">
    <property type="interactions" value="24"/>
</dbReference>
<dbReference type="ExpressionAtlas" id="A0A1B6PBK8">
    <property type="expression patterns" value="baseline and differential"/>
</dbReference>
<dbReference type="eggNOG" id="KOG1286">
    <property type="taxonomic scope" value="Eukaryota"/>
</dbReference>
<keyword evidence="3 6" id="KW-0812">Transmembrane</keyword>
<feature type="transmembrane region" description="Helical" evidence="6">
    <location>
        <begin position="508"/>
        <end position="529"/>
    </location>
</feature>
<accession>A0A1B6PBK8</accession>
<evidence type="ECO:0000256" key="1">
    <source>
        <dbReference type="ARBA" id="ARBA00004141"/>
    </source>
</evidence>
<dbReference type="InParanoid" id="A0A1B6PBK8"/>
<feature type="transmembrane region" description="Helical" evidence="6">
    <location>
        <begin position="443"/>
        <end position="464"/>
    </location>
</feature>
<dbReference type="InterPro" id="IPR002293">
    <property type="entry name" value="AA/rel_permease1"/>
</dbReference>
<reference evidence="8 9" key="1">
    <citation type="journal article" date="2009" name="Nature">
        <title>The Sorghum bicolor genome and the diversification of grasses.</title>
        <authorList>
            <person name="Paterson A.H."/>
            <person name="Bowers J.E."/>
            <person name="Bruggmann R."/>
            <person name="Dubchak I."/>
            <person name="Grimwood J."/>
            <person name="Gundlach H."/>
            <person name="Haberer G."/>
            <person name="Hellsten U."/>
            <person name="Mitros T."/>
            <person name="Poliakov A."/>
            <person name="Schmutz J."/>
            <person name="Spannagl M."/>
            <person name="Tang H."/>
            <person name="Wang X."/>
            <person name="Wicker T."/>
            <person name="Bharti A.K."/>
            <person name="Chapman J."/>
            <person name="Feltus F.A."/>
            <person name="Gowik U."/>
            <person name="Grigoriev I.V."/>
            <person name="Lyons E."/>
            <person name="Maher C.A."/>
            <person name="Martis M."/>
            <person name="Narechania A."/>
            <person name="Otillar R.P."/>
            <person name="Penning B.W."/>
            <person name="Salamov A.A."/>
            <person name="Wang Y."/>
            <person name="Zhang L."/>
            <person name="Carpita N.C."/>
            <person name="Freeling M."/>
            <person name="Gingle A.R."/>
            <person name="Hash C.T."/>
            <person name="Keller B."/>
            <person name="Klein P."/>
            <person name="Kresovich S."/>
            <person name="McCann M.C."/>
            <person name="Ming R."/>
            <person name="Peterson D.G."/>
            <person name="Mehboob-ur-Rahman"/>
            <person name="Ware D."/>
            <person name="Westhoff P."/>
            <person name="Mayer K.F."/>
            <person name="Messing J."/>
            <person name="Rokhsar D.S."/>
        </authorList>
    </citation>
    <scope>NUCLEOTIDE SEQUENCE [LARGE SCALE GENOMIC DNA]</scope>
    <source>
        <strain evidence="9">cv. BTx623</strain>
    </source>
</reference>
<dbReference type="InterPro" id="IPR029485">
    <property type="entry name" value="CAT_C"/>
</dbReference>
<dbReference type="PANTHER" id="PTHR43243">
    <property type="entry name" value="INNER MEMBRANE TRANSPORTER YGJI-RELATED"/>
    <property type="match status" value="1"/>
</dbReference>
<evidence type="ECO:0000256" key="5">
    <source>
        <dbReference type="ARBA" id="ARBA00023136"/>
    </source>
</evidence>
<name>A0A1B6PBK8_SORBI</name>
<feature type="transmembrane region" description="Helical" evidence="6">
    <location>
        <begin position="88"/>
        <end position="109"/>
    </location>
</feature>
<dbReference type="PANTHER" id="PTHR43243:SF41">
    <property type="entry name" value="CATIONIC AMINO ACID TRANSPORTER 7, CHLOROPLASTIC"/>
    <property type="match status" value="1"/>
</dbReference>
<comment type="subcellular location">
    <subcellularLocation>
        <location evidence="1">Membrane</location>
        <topology evidence="1">Multi-pass membrane protein</topology>
    </subcellularLocation>
</comment>
<dbReference type="EMBL" id="CM000767">
    <property type="protein sequence ID" value="KXG22987.1"/>
    <property type="molecule type" value="Genomic_DNA"/>
</dbReference>
<organism evidence="8 9">
    <name type="scientific">Sorghum bicolor</name>
    <name type="common">Sorghum</name>
    <name type="synonym">Sorghum vulgare</name>
    <dbReference type="NCBI Taxonomy" id="4558"/>
    <lineage>
        <taxon>Eukaryota</taxon>
        <taxon>Viridiplantae</taxon>
        <taxon>Streptophyta</taxon>
        <taxon>Embryophyta</taxon>
        <taxon>Tracheophyta</taxon>
        <taxon>Spermatophyta</taxon>
        <taxon>Magnoliopsida</taxon>
        <taxon>Liliopsida</taxon>
        <taxon>Poales</taxon>
        <taxon>Poaceae</taxon>
        <taxon>PACMAD clade</taxon>
        <taxon>Panicoideae</taxon>
        <taxon>Andropogonodae</taxon>
        <taxon>Andropogoneae</taxon>
        <taxon>Sorghinae</taxon>
        <taxon>Sorghum</taxon>
    </lineage>
</organism>
<dbReference type="Gramene" id="KXG22987">
    <property type="protein sequence ID" value="KXG22987"/>
    <property type="gene ID" value="SORBI_3008G040900"/>
</dbReference>
<dbReference type="GO" id="GO:0006865">
    <property type="term" value="P:amino acid transport"/>
    <property type="evidence" value="ECO:0000318"/>
    <property type="project" value="GO_Central"/>
</dbReference>
<dbReference type="Proteomes" id="UP000000768">
    <property type="component" value="Chromosome 8"/>
</dbReference>
<evidence type="ECO:0000313" key="8">
    <source>
        <dbReference type="EMBL" id="KXG22987.1"/>
    </source>
</evidence>
<keyword evidence="4 6" id="KW-1133">Transmembrane helix</keyword>
<dbReference type="Gene3D" id="1.20.1740.10">
    <property type="entry name" value="Amino acid/polyamine transporter I"/>
    <property type="match status" value="1"/>
</dbReference>
<dbReference type="Pfam" id="PF13906">
    <property type="entry name" value="AA_permease_C"/>
    <property type="match status" value="1"/>
</dbReference>
<dbReference type="GO" id="GO:0015171">
    <property type="term" value="F:amino acid transmembrane transporter activity"/>
    <property type="evidence" value="ECO:0000318"/>
    <property type="project" value="GO_Central"/>
</dbReference>
<feature type="transmembrane region" description="Helical" evidence="6">
    <location>
        <begin position="216"/>
        <end position="233"/>
    </location>
</feature>
<evidence type="ECO:0000256" key="2">
    <source>
        <dbReference type="ARBA" id="ARBA00008572"/>
    </source>
</evidence>
<feature type="transmembrane region" description="Helical" evidence="6">
    <location>
        <begin position="325"/>
        <end position="349"/>
    </location>
</feature>
<feature type="domain" description="Cationic amino acid transporter C-terminal" evidence="7">
    <location>
        <begin position="538"/>
        <end position="588"/>
    </location>
</feature>
<reference evidence="9" key="2">
    <citation type="journal article" date="2018" name="Plant J.">
        <title>The Sorghum bicolor reference genome: improved assembly, gene annotations, a transcriptome atlas, and signatures of genome organization.</title>
        <authorList>
            <person name="McCormick R.F."/>
            <person name="Truong S.K."/>
            <person name="Sreedasyam A."/>
            <person name="Jenkins J."/>
            <person name="Shu S."/>
            <person name="Sims D."/>
            <person name="Kennedy M."/>
            <person name="Amirebrahimi M."/>
            <person name="Weers B.D."/>
            <person name="McKinley B."/>
            <person name="Mattison A."/>
            <person name="Morishige D.T."/>
            <person name="Grimwood J."/>
            <person name="Schmutz J."/>
            <person name="Mullet J.E."/>
        </authorList>
    </citation>
    <scope>NUCLEOTIDE SEQUENCE [LARGE SCALE GENOMIC DNA]</scope>
    <source>
        <strain evidence="9">cv. BTx623</strain>
    </source>
</reference>
<dbReference type="OMA" id="AKWRFTA"/>
<proteinExistence type="inferred from homology"/>
<feature type="transmembrane region" description="Helical" evidence="6">
    <location>
        <begin position="541"/>
        <end position="559"/>
    </location>
</feature>
<keyword evidence="5 6" id="KW-0472">Membrane</keyword>
<evidence type="ECO:0000259" key="7">
    <source>
        <dbReference type="Pfam" id="PF13906"/>
    </source>
</evidence>
<keyword evidence="9" id="KW-1185">Reference proteome</keyword>
<sequence length="615" mass="64481">MDNKCLALASSDAVHHHPAGVTANAAIGGTGTSSSSSSSFASWRAYGRALAQTPRRLSRRAFAATAAGEEMSRVRARSGADMARALRWWDLVGLGLGGMVGAGVFVTTGRAARLHAGPGVVVSYAIAGLCALLSAFCYTEFAVDLPVAGGAFSYLRVTFGELAAFLTGANLIMEYVFSNAAVARSFTAYLGTAVGVDAPSQWRITVHGLPDGFNQVDLLAVAVILLITVCICYSTKESSVVNMVLTAVHVAFILFIIGMGFRHGDARNLTRPADPSRSPGGFFPHGAVGVFNGAAMVYLSYIGYDAVSTMAEEVQRPARDIPVGVSGSVVVVTVLYCLMAASMSMLLPYDAIDPEAPFSGAFKGRERCAWVSNVIGAGASLGILTSLMVAMLGQARYLCVIGRSGVMPAWLARVNPRTATPVNASAFLGVFTAALALFTELDILLNLVCIGTLFVFYMVANAVVYRRYVGGGGARWPTLAFLLVFSLSALAFTLAWKLAPPERRGVRAGLLAACAALAVTAVAAFQALVPQARVPELWGVPGMPWVPAASVFLNVFLLGSLDRPSYVRFAIFSAAALLVYVLYSVHASYDAEESGRLDVDGGGGGKVQDEACTVV</sequence>
<protein>
    <recommendedName>
        <fullName evidence="7">Cationic amino acid transporter C-terminal domain-containing protein</fullName>
    </recommendedName>
</protein>
<evidence type="ECO:0000256" key="4">
    <source>
        <dbReference type="ARBA" id="ARBA00022989"/>
    </source>
</evidence>